<organism evidence="2 3">
    <name type="scientific">Streptomyces peucetius</name>
    <dbReference type="NCBI Taxonomy" id="1950"/>
    <lineage>
        <taxon>Bacteria</taxon>
        <taxon>Bacillati</taxon>
        <taxon>Actinomycetota</taxon>
        <taxon>Actinomycetes</taxon>
        <taxon>Kitasatosporales</taxon>
        <taxon>Streptomycetaceae</taxon>
        <taxon>Streptomyces</taxon>
    </lineage>
</organism>
<proteinExistence type="predicted"/>
<protein>
    <recommendedName>
        <fullName evidence="4">Prephenate dehydrogenase</fullName>
    </recommendedName>
</protein>
<evidence type="ECO:0000313" key="2">
    <source>
        <dbReference type="EMBL" id="UYQ60239.1"/>
    </source>
</evidence>
<accession>A0ABY6HZU7</accession>
<feature type="compositionally biased region" description="Basic and acidic residues" evidence="1">
    <location>
        <begin position="129"/>
        <end position="145"/>
    </location>
</feature>
<keyword evidence="3" id="KW-1185">Reference proteome</keyword>
<gene>
    <name evidence="2" type="ORF">OGH68_01265</name>
</gene>
<reference evidence="2" key="1">
    <citation type="submission" date="2022-10" db="EMBL/GenBank/DDBJ databases">
        <title>Cytochrome P450 Catalyzes Benzene Ring Formation in the Biosynthesis of Trialkyl-Substituted Aromatic Polyketides.</title>
        <authorList>
            <person name="Zhao E."/>
            <person name="Ge H."/>
        </authorList>
    </citation>
    <scope>NUCLEOTIDE SEQUENCE</scope>
    <source>
        <strain evidence="2">NA0869</strain>
    </source>
</reference>
<feature type="region of interest" description="Disordered" evidence="1">
    <location>
        <begin position="84"/>
        <end position="180"/>
    </location>
</feature>
<feature type="compositionally biased region" description="Low complexity" evidence="1">
    <location>
        <begin position="84"/>
        <end position="102"/>
    </location>
</feature>
<feature type="compositionally biased region" description="Low complexity" evidence="1">
    <location>
        <begin position="111"/>
        <end position="127"/>
    </location>
</feature>
<evidence type="ECO:0000256" key="1">
    <source>
        <dbReference type="SAM" id="MobiDB-lite"/>
    </source>
</evidence>
<evidence type="ECO:0000313" key="3">
    <source>
        <dbReference type="Proteomes" id="UP001163878"/>
    </source>
</evidence>
<dbReference type="RefSeq" id="WP_264241386.1">
    <property type="nucleotide sequence ID" value="NZ_CP107567.1"/>
</dbReference>
<sequence length="248" mass="25770">MTSSTNPAGSITEATALLQAELPQLEKYQQTLEQELASVTGRLESVRSALAALQALSATPIPAPREAERAGAIAADAPAVVAEEVPEAQPAKVPTAAPAPQDRPARKAKPAARTAAAGKRPARTASAGKEAEPKKETRAEKETRTKKVGKQSRSAKTVPAQDRARKTPAKSQDTAGPAVSDAAGLTDQVVAVLTRNADTPLRARDVAQALGRDGSTGSVNTVRSTLDRLVATSRAHRAGRGLYQAPRN</sequence>
<evidence type="ECO:0008006" key="4">
    <source>
        <dbReference type="Google" id="ProtNLM"/>
    </source>
</evidence>
<dbReference type="EMBL" id="CP107567">
    <property type="protein sequence ID" value="UYQ60239.1"/>
    <property type="molecule type" value="Genomic_DNA"/>
</dbReference>
<name>A0ABY6HZU7_STRPE</name>
<dbReference type="Proteomes" id="UP001163878">
    <property type="component" value="Chromosome"/>
</dbReference>